<dbReference type="InterPro" id="IPR050109">
    <property type="entry name" value="HTH-type_TetR-like_transc_reg"/>
</dbReference>
<accession>A0ABS6H820</accession>
<evidence type="ECO:0000256" key="4">
    <source>
        <dbReference type="PROSITE-ProRule" id="PRU00335"/>
    </source>
</evidence>
<keyword evidence="7" id="KW-1185">Reference proteome</keyword>
<comment type="caution">
    <text evidence="6">The sequence shown here is derived from an EMBL/GenBank/DDBJ whole genome shotgun (WGS) entry which is preliminary data.</text>
</comment>
<evidence type="ECO:0000313" key="6">
    <source>
        <dbReference type="EMBL" id="MBU8544852.1"/>
    </source>
</evidence>
<evidence type="ECO:0000256" key="3">
    <source>
        <dbReference type="ARBA" id="ARBA00023163"/>
    </source>
</evidence>
<sequence>MEDLSELLSFSTSQGPPPERMLQILTAAAKLFATQGFDRTSMRDIAQECGISKATLYHYFPDKDSIIRPMVMGTTRSIFQHVSALDDPERPPLERLRTLMVETATFFERYRWAWIAGSAIFWNDPQVRRRKQRLEWRDRYETLLRSIIEEAIRRGDMRPMDVALAGRLVASTLSWLPRWYNPEGPLTAPEIADQFYGMIVAGFMPRPG</sequence>
<feature type="domain" description="HTH tetR-type" evidence="5">
    <location>
        <begin position="18"/>
        <end position="78"/>
    </location>
</feature>
<reference evidence="6 7" key="1">
    <citation type="submission" date="2021-01" db="EMBL/GenBank/DDBJ databases">
        <title>Roseomonas sp. nov, a bacterium isolated from an oil production mixture in Yumen Oilfield.</title>
        <authorList>
            <person name="Wu D."/>
        </authorList>
    </citation>
    <scope>NUCLEOTIDE SEQUENCE [LARGE SCALE GENOMIC DNA]</scope>
    <source>
        <strain evidence="6 7">ROY-5-3</strain>
    </source>
</reference>
<evidence type="ECO:0000259" key="5">
    <source>
        <dbReference type="PROSITE" id="PS50977"/>
    </source>
</evidence>
<dbReference type="InterPro" id="IPR023772">
    <property type="entry name" value="DNA-bd_HTH_TetR-type_CS"/>
</dbReference>
<dbReference type="PROSITE" id="PS50977">
    <property type="entry name" value="HTH_TETR_2"/>
    <property type="match status" value="1"/>
</dbReference>
<dbReference type="Pfam" id="PF00440">
    <property type="entry name" value="TetR_N"/>
    <property type="match status" value="1"/>
</dbReference>
<proteinExistence type="predicted"/>
<dbReference type="RefSeq" id="WP_216876464.1">
    <property type="nucleotide sequence ID" value="NZ_JAERQM010000004.1"/>
</dbReference>
<keyword evidence="1" id="KW-0805">Transcription regulation</keyword>
<dbReference type="PANTHER" id="PTHR30055:SF240">
    <property type="entry name" value="HTH-TYPE TRANSCRIPTIONAL REGULATOR ACRR"/>
    <property type="match status" value="1"/>
</dbReference>
<dbReference type="InterPro" id="IPR001647">
    <property type="entry name" value="HTH_TetR"/>
</dbReference>
<protein>
    <submittedName>
        <fullName evidence="6">TetR family transcriptional regulator</fullName>
    </submittedName>
</protein>
<organism evidence="6 7">
    <name type="scientific">Falsiroseomonas oleicola</name>
    <dbReference type="NCBI Taxonomy" id="2801474"/>
    <lineage>
        <taxon>Bacteria</taxon>
        <taxon>Pseudomonadati</taxon>
        <taxon>Pseudomonadota</taxon>
        <taxon>Alphaproteobacteria</taxon>
        <taxon>Acetobacterales</taxon>
        <taxon>Roseomonadaceae</taxon>
        <taxon>Falsiroseomonas</taxon>
    </lineage>
</organism>
<gene>
    <name evidence="6" type="ORF">JJQ90_14115</name>
</gene>
<keyword evidence="2 4" id="KW-0238">DNA-binding</keyword>
<keyword evidence="3" id="KW-0804">Transcription</keyword>
<evidence type="ECO:0000256" key="2">
    <source>
        <dbReference type="ARBA" id="ARBA00023125"/>
    </source>
</evidence>
<evidence type="ECO:0000256" key="1">
    <source>
        <dbReference type="ARBA" id="ARBA00023015"/>
    </source>
</evidence>
<dbReference type="EMBL" id="JAERQM010000004">
    <property type="protein sequence ID" value="MBU8544852.1"/>
    <property type="molecule type" value="Genomic_DNA"/>
</dbReference>
<name>A0ABS6H820_9PROT</name>
<feature type="DNA-binding region" description="H-T-H motif" evidence="4">
    <location>
        <begin position="41"/>
        <end position="60"/>
    </location>
</feature>
<dbReference type="Proteomes" id="UP000689967">
    <property type="component" value="Unassembled WGS sequence"/>
</dbReference>
<dbReference type="PROSITE" id="PS01081">
    <property type="entry name" value="HTH_TETR_1"/>
    <property type="match status" value="1"/>
</dbReference>
<evidence type="ECO:0000313" key="7">
    <source>
        <dbReference type="Proteomes" id="UP000689967"/>
    </source>
</evidence>
<dbReference type="Pfam" id="PF17932">
    <property type="entry name" value="TetR_C_24"/>
    <property type="match status" value="1"/>
</dbReference>
<dbReference type="InterPro" id="IPR041490">
    <property type="entry name" value="KstR2_TetR_C"/>
</dbReference>
<dbReference type="PANTHER" id="PTHR30055">
    <property type="entry name" value="HTH-TYPE TRANSCRIPTIONAL REGULATOR RUTR"/>
    <property type="match status" value="1"/>
</dbReference>